<dbReference type="AlphaFoldDB" id="A0A1J8Q6P8"/>
<accession>A0A1J8Q6P8</accession>
<protein>
    <submittedName>
        <fullName evidence="2">Uncharacterized protein</fullName>
    </submittedName>
</protein>
<organism evidence="2 3">
    <name type="scientific">Rhizopogon vesiculosus</name>
    <dbReference type="NCBI Taxonomy" id="180088"/>
    <lineage>
        <taxon>Eukaryota</taxon>
        <taxon>Fungi</taxon>
        <taxon>Dikarya</taxon>
        <taxon>Basidiomycota</taxon>
        <taxon>Agaricomycotina</taxon>
        <taxon>Agaricomycetes</taxon>
        <taxon>Agaricomycetidae</taxon>
        <taxon>Boletales</taxon>
        <taxon>Suillineae</taxon>
        <taxon>Rhizopogonaceae</taxon>
        <taxon>Rhizopogon</taxon>
    </lineage>
</organism>
<sequence>MIENRDWLTLFGHPYALLASSSGLTVKALITIFIAYFLRSNRSQMPGRENYTRQLKRVFMEMGLMTYSKRSVAFAPQFDSYTTLSVGPRITFDKELLQLYACCAQHTKGYPTASG</sequence>
<keyword evidence="1" id="KW-1133">Transmembrane helix</keyword>
<evidence type="ECO:0000256" key="1">
    <source>
        <dbReference type="SAM" id="Phobius"/>
    </source>
</evidence>
<dbReference type="OrthoDB" id="2971182at2759"/>
<dbReference type="EMBL" id="LVVM01006061">
    <property type="protein sequence ID" value="OJA09000.1"/>
    <property type="molecule type" value="Genomic_DNA"/>
</dbReference>
<gene>
    <name evidence="2" type="ORF">AZE42_11512</name>
</gene>
<feature type="transmembrane region" description="Helical" evidence="1">
    <location>
        <begin position="15"/>
        <end position="38"/>
    </location>
</feature>
<keyword evidence="1" id="KW-0812">Transmembrane</keyword>
<reference evidence="2 3" key="1">
    <citation type="submission" date="2016-03" db="EMBL/GenBank/DDBJ databases">
        <title>Comparative genomics of the ectomycorrhizal sister species Rhizopogon vinicolor and Rhizopogon vesiculosus (Basidiomycota: Boletales) reveals a divergence of the mating type B locus.</title>
        <authorList>
            <person name="Mujic A.B."/>
            <person name="Kuo A."/>
            <person name="Tritt A."/>
            <person name="Lipzen A."/>
            <person name="Chen C."/>
            <person name="Johnson J."/>
            <person name="Sharma A."/>
            <person name="Barry K."/>
            <person name="Grigoriev I.V."/>
            <person name="Spatafora J.W."/>
        </authorList>
    </citation>
    <scope>NUCLEOTIDE SEQUENCE [LARGE SCALE GENOMIC DNA]</scope>
    <source>
        <strain evidence="2 3">AM-OR11-056</strain>
    </source>
</reference>
<evidence type="ECO:0000313" key="3">
    <source>
        <dbReference type="Proteomes" id="UP000183567"/>
    </source>
</evidence>
<proteinExistence type="predicted"/>
<keyword evidence="3" id="KW-1185">Reference proteome</keyword>
<name>A0A1J8Q6P8_9AGAM</name>
<dbReference type="Proteomes" id="UP000183567">
    <property type="component" value="Unassembled WGS sequence"/>
</dbReference>
<evidence type="ECO:0000313" key="2">
    <source>
        <dbReference type="EMBL" id="OJA09000.1"/>
    </source>
</evidence>
<comment type="caution">
    <text evidence="2">The sequence shown here is derived from an EMBL/GenBank/DDBJ whole genome shotgun (WGS) entry which is preliminary data.</text>
</comment>
<keyword evidence="1" id="KW-0472">Membrane</keyword>